<keyword evidence="3" id="KW-0547">Nucleotide-binding</keyword>
<name>A0A1X0RDZ2_RHIZD</name>
<dbReference type="Gene3D" id="3.40.50.10330">
    <property type="entry name" value="Probable inorganic polyphosphate/atp-NAD kinase, domain 1"/>
    <property type="match status" value="1"/>
</dbReference>
<dbReference type="GO" id="GO:0003951">
    <property type="term" value="F:NAD+ kinase activity"/>
    <property type="evidence" value="ECO:0007669"/>
    <property type="project" value="InterPro"/>
</dbReference>
<evidence type="ECO:0000256" key="6">
    <source>
        <dbReference type="ARBA" id="ARBA00022857"/>
    </source>
</evidence>
<dbReference type="Pfam" id="PF01513">
    <property type="entry name" value="NAD_kinase"/>
    <property type="match status" value="1"/>
</dbReference>
<evidence type="ECO:0000256" key="2">
    <source>
        <dbReference type="ARBA" id="ARBA00022679"/>
    </source>
</evidence>
<keyword evidence="4 9" id="KW-0418">Kinase</keyword>
<organism evidence="9">
    <name type="scientific">Rhizopus microsporus var. microsporus</name>
    <dbReference type="NCBI Taxonomy" id="86635"/>
    <lineage>
        <taxon>Eukaryota</taxon>
        <taxon>Fungi</taxon>
        <taxon>Fungi incertae sedis</taxon>
        <taxon>Mucoromycota</taxon>
        <taxon>Mucoromycotina</taxon>
        <taxon>Mucoromycetes</taxon>
        <taxon>Mucorales</taxon>
        <taxon>Mucorineae</taxon>
        <taxon>Rhizopodaceae</taxon>
        <taxon>Rhizopus</taxon>
    </lineage>
</organism>
<dbReference type="PANTHER" id="PTHR20275">
    <property type="entry name" value="NAD KINASE"/>
    <property type="match status" value="1"/>
</dbReference>
<dbReference type="Gene3D" id="2.60.200.30">
    <property type="entry name" value="Probable inorganic polyphosphate/atp-NAD kinase, domain 2"/>
    <property type="match status" value="1"/>
</dbReference>
<dbReference type="SUPFAM" id="SSF111331">
    <property type="entry name" value="NAD kinase/diacylglycerol kinase-like"/>
    <property type="match status" value="1"/>
</dbReference>
<dbReference type="HAMAP" id="MF_00361">
    <property type="entry name" value="NAD_kinase"/>
    <property type="match status" value="1"/>
</dbReference>
<evidence type="ECO:0000256" key="1">
    <source>
        <dbReference type="ARBA" id="ARBA00010995"/>
    </source>
</evidence>
<reference evidence="9" key="1">
    <citation type="journal article" date="2016" name="Proc. Natl. Acad. Sci. U.S.A.">
        <title>Lipid metabolic changes in an early divergent fungus govern the establishment of a mutualistic symbiosis with endobacteria.</title>
        <authorList>
            <person name="Lastovetsky O.A."/>
            <person name="Gaspar M.L."/>
            <person name="Mondo S.J."/>
            <person name="LaButti K.M."/>
            <person name="Sandor L."/>
            <person name="Grigoriev I.V."/>
            <person name="Henry S.A."/>
            <person name="Pawlowska T.E."/>
        </authorList>
    </citation>
    <scope>NUCLEOTIDE SEQUENCE [LARGE SCALE GENOMIC DNA]</scope>
    <source>
        <strain evidence="9">ATCC 52814</strain>
    </source>
</reference>
<dbReference type="GO" id="GO:0005524">
    <property type="term" value="F:ATP binding"/>
    <property type="evidence" value="ECO:0007669"/>
    <property type="project" value="UniProtKB-KW"/>
</dbReference>
<keyword evidence="6" id="KW-0521">NADP</keyword>
<dbReference type="InterPro" id="IPR016064">
    <property type="entry name" value="NAD/diacylglycerol_kinase_sf"/>
</dbReference>
<accession>A0A1X0RDZ2</accession>
<evidence type="ECO:0000313" key="9">
    <source>
        <dbReference type="EMBL" id="ORE10250.1"/>
    </source>
</evidence>
<dbReference type="OrthoDB" id="24581at2759"/>
<dbReference type="EMBL" id="KV921867">
    <property type="protein sequence ID" value="ORE10250.1"/>
    <property type="molecule type" value="Genomic_DNA"/>
</dbReference>
<dbReference type="GO" id="GO:0019674">
    <property type="term" value="P:NAD+ metabolic process"/>
    <property type="evidence" value="ECO:0007669"/>
    <property type="project" value="InterPro"/>
</dbReference>
<evidence type="ECO:0000256" key="8">
    <source>
        <dbReference type="SAM" id="MobiDB-lite"/>
    </source>
</evidence>
<comment type="similarity">
    <text evidence="1">Belongs to the NAD kinase family.</text>
</comment>
<feature type="compositionally biased region" description="Basic and acidic residues" evidence="8">
    <location>
        <begin position="394"/>
        <end position="411"/>
    </location>
</feature>
<proteinExistence type="inferred from homology"/>
<evidence type="ECO:0000256" key="5">
    <source>
        <dbReference type="ARBA" id="ARBA00022840"/>
    </source>
</evidence>
<dbReference type="Pfam" id="PF20143">
    <property type="entry name" value="NAD_kinase_C"/>
    <property type="match status" value="1"/>
</dbReference>
<dbReference type="Proteomes" id="UP000242414">
    <property type="component" value="Unassembled WGS sequence"/>
</dbReference>
<dbReference type="InterPro" id="IPR017437">
    <property type="entry name" value="ATP-NAD_kinase_PpnK-typ_C"/>
</dbReference>
<dbReference type="FunFam" id="2.60.200.30:FF:000009">
    <property type="entry name" value="Poly(P)/ATP NAD kinase"/>
    <property type="match status" value="1"/>
</dbReference>
<dbReference type="VEuPathDB" id="FungiDB:BCV72DRAFT_30432"/>
<keyword evidence="5" id="KW-0067">ATP-binding</keyword>
<feature type="region of interest" description="Disordered" evidence="8">
    <location>
        <begin position="375"/>
        <end position="411"/>
    </location>
</feature>
<dbReference type="PANTHER" id="PTHR20275:SF0">
    <property type="entry name" value="NAD KINASE"/>
    <property type="match status" value="1"/>
</dbReference>
<dbReference type="InterPro" id="IPR017438">
    <property type="entry name" value="ATP-NAD_kinase_N"/>
</dbReference>
<dbReference type="GO" id="GO:0006741">
    <property type="term" value="P:NADP+ biosynthetic process"/>
    <property type="evidence" value="ECO:0007669"/>
    <property type="project" value="InterPro"/>
</dbReference>
<gene>
    <name evidence="9" type="ORF">BCV72DRAFT_30432</name>
</gene>
<dbReference type="AlphaFoldDB" id="A0A1X0RDZ2"/>
<evidence type="ECO:0000256" key="7">
    <source>
        <dbReference type="ARBA" id="ARBA00023027"/>
    </source>
</evidence>
<evidence type="ECO:0000256" key="3">
    <source>
        <dbReference type="ARBA" id="ARBA00022741"/>
    </source>
</evidence>
<evidence type="ECO:0000256" key="4">
    <source>
        <dbReference type="ARBA" id="ARBA00022777"/>
    </source>
</evidence>
<sequence length="411" mass="46694">MTEEYDPSKDTILIISKARDRKVVEFTIELAEWLIFTPRFGKEHPFTVYVDAHLNTPKLFQRLTHPAWQTYLKFWTPKLCYRQPNLFHLIITLGGDGTILFTSTLFQSHVPPIMPFHLGSLGFLAPFLFTSYRKELDNLFEKRLSKTRRMRLSCTVYRCKSSLGTRESKELAEAEWIQNALGQEISKNTTASGLKSYSAVPGQTFHVLNEIVIDRGPSSNMSLLELFSNDRHLTTVQADGLCIATATGSTAYSLSANGSLTHPDMHCTLVTPLCPHTLSFRPMILPSTMIIRVVVPFCSRHTAHCRLDGRNTIELKQGDHVKITMSPYPVYTYASTDVSNDWFSSVQTCLQWNVRKRQTSAIVSNDSLLSKDAYSSNRLSENEQDGIAPWTEQELERDSFVPETENVRSRL</sequence>
<keyword evidence="7" id="KW-0520">NAD</keyword>
<dbReference type="InterPro" id="IPR002504">
    <property type="entry name" value="NADK"/>
</dbReference>
<protein>
    <submittedName>
        <fullName evidence="9">ATP-NAD kinase</fullName>
    </submittedName>
</protein>
<keyword evidence="2" id="KW-0808">Transferase</keyword>